<dbReference type="Proteomes" id="UP000239434">
    <property type="component" value="Unassembled WGS sequence"/>
</dbReference>
<protein>
    <submittedName>
        <fullName evidence="2">Uncharacterized protein</fullName>
    </submittedName>
</protein>
<evidence type="ECO:0000313" key="2">
    <source>
        <dbReference type="EMBL" id="PRD42166.1"/>
    </source>
</evidence>
<evidence type="ECO:0000313" key="3">
    <source>
        <dbReference type="Proteomes" id="UP000239434"/>
    </source>
</evidence>
<proteinExistence type="predicted"/>
<sequence length="77" mass="8850">MIDAIIYSLGWLLAALLAAAVMFLVIAVYDRMTADTFHLRKDRWQCTKSETRKTLQMVGKAPMMLDRTECNVWVRIG</sequence>
<dbReference type="AlphaFoldDB" id="A0A2S9INR6"/>
<keyword evidence="1" id="KW-0472">Membrane</keyword>
<feature type="transmembrane region" description="Helical" evidence="1">
    <location>
        <begin position="6"/>
        <end position="29"/>
    </location>
</feature>
<accession>A0A2S9INR6</accession>
<comment type="caution">
    <text evidence="2">The sequence shown here is derived from an EMBL/GenBank/DDBJ whole genome shotgun (WGS) entry which is preliminary data.</text>
</comment>
<dbReference type="EMBL" id="PVBR01000013">
    <property type="protein sequence ID" value="PRD42166.1"/>
    <property type="molecule type" value="Genomic_DNA"/>
</dbReference>
<reference evidence="2 3" key="1">
    <citation type="submission" date="2018-02" db="EMBL/GenBank/DDBJ databases">
        <title>The draft genome of Phyllobacterium sp. 1N-3.</title>
        <authorList>
            <person name="Liu L."/>
            <person name="Li L."/>
            <person name="Zhang X."/>
            <person name="Wang T."/>
            <person name="Liang L."/>
        </authorList>
    </citation>
    <scope>NUCLEOTIDE SEQUENCE [LARGE SCALE GENOMIC DNA]</scope>
    <source>
        <strain evidence="2 3">1N-3</strain>
    </source>
</reference>
<keyword evidence="1" id="KW-0812">Transmembrane</keyword>
<organism evidence="2 3">
    <name type="scientific">Phyllobacterium phragmitis</name>
    <dbReference type="NCBI Taxonomy" id="2670329"/>
    <lineage>
        <taxon>Bacteria</taxon>
        <taxon>Pseudomonadati</taxon>
        <taxon>Pseudomonadota</taxon>
        <taxon>Alphaproteobacteria</taxon>
        <taxon>Hyphomicrobiales</taxon>
        <taxon>Phyllobacteriaceae</taxon>
        <taxon>Phyllobacterium</taxon>
    </lineage>
</organism>
<dbReference type="RefSeq" id="WP_105743130.1">
    <property type="nucleotide sequence ID" value="NZ_PVBR01000013.1"/>
</dbReference>
<name>A0A2S9INR6_9HYPH</name>
<evidence type="ECO:0000256" key="1">
    <source>
        <dbReference type="SAM" id="Phobius"/>
    </source>
</evidence>
<keyword evidence="1" id="KW-1133">Transmembrane helix</keyword>
<gene>
    <name evidence="2" type="ORF">C5748_17015</name>
</gene>
<keyword evidence="3" id="KW-1185">Reference proteome</keyword>